<evidence type="ECO:0000313" key="3">
    <source>
        <dbReference type="EMBL" id="TDR90354.1"/>
    </source>
</evidence>
<dbReference type="GO" id="GO:0032784">
    <property type="term" value="P:regulation of DNA-templated transcription elongation"/>
    <property type="evidence" value="ECO:0007669"/>
    <property type="project" value="InterPro"/>
</dbReference>
<dbReference type="SUPFAM" id="SSF54534">
    <property type="entry name" value="FKBP-like"/>
    <property type="match status" value="1"/>
</dbReference>
<evidence type="ECO:0000259" key="1">
    <source>
        <dbReference type="Pfam" id="PF01272"/>
    </source>
</evidence>
<dbReference type="EMBL" id="SNZR01000013">
    <property type="protein sequence ID" value="TDR90354.1"/>
    <property type="molecule type" value="Genomic_DNA"/>
</dbReference>
<feature type="domain" description="Regulator of nucleoside diphosphate kinase N-terminal" evidence="2">
    <location>
        <begin position="10"/>
        <end position="50"/>
    </location>
</feature>
<evidence type="ECO:0000259" key="2">
    <source>
        <dbReference type="Pfam" id="PF14760"/>
    </source>
</evidence>
<sequence>MTSPTRPRRPKITLTRSDHARLTALANGLPDQSSALADELLFELERARIVKDGSLGPKIVRVGSTLSFRPDNGPARTVTLVYPPDADIERSRISVMTPIGAALIGLSEGQSIDWRDRTGGAHVLEVLDVQAPAEPGAIRPATPPAGEAA</sequence>
<dbReference type="GO" id="GO:0003677">
    <property type="term" value="F:DNA binding"/>
    <property type="evidence" value="ECO:0007669"/>
    <property type="project" value="InterPro"/>
</dbReference>
<dbReference type="Gene3D" id="1.10.286.20">
    <property type="match status" value="1"/>
</dbReference>
<dbReference type="AlphaFoldDB" id="A0A4R7BWU1"/>
<name>A0A4R7BWU1_9HYPH</name>
<dbReference type="Pfam" id="PF14760">
    <property type="entry name" value="Rnk_N"/>
    <property type="match status" value="1"/>
</dbReference>
<dbReference type="OrthoDB" id="192847at2"/>
<dbReference type="NCBIfam" id="NF004396">
    <property type="entry name" value="PRK05753.1"/>
    <property type="match status" value="1"/>
</dbReference>
<accession>A0A4R7BWU1</accession>
<dbReference type="PANTHER" id="PTHR30437">
    <property type="entry name" value="TRANSCRIPTION ELONGATION FACTOR GREA"/>
    <property type="match status" value="1"/>
</dbReference>
<dbReference type="GO" id="GO:0006354">
    <property type="term" value="P:DNA-templated transcription elongation"/>
    <property type="evidence" value="ECO:0007669"/>
    <property type="project" value="TreeGrafter"/>
</dbReference>
<organism evidence="3 4">
    <name type="scientific">Enterovirga rhinocerotis</name>
    <dbReference type="NCBI Taxonomy" id="1339210"/>
    <lineage>
        <taxon>Bacteria</taxon>
        <taxon>Pseudomonadati</taxon>
        <taxon>Pseudomonadota</taxon>
        <taxon>Alphaproteobacteria</taxon>
        <taxon>Hyphomicrobiales</taxon>
        <taxon>Methylobacteriaceae</taxon>
        <taxon>Enterovirga</taxon>
    </lineage>
</organism>
<dbReference type="RefSeq" id="WP_133771683.1">
    <property type="nucleotide sequence ID" value="NZ_SNZR01000013.1"/>
</dbReference>
<keyword evidence="3" id="KW-0418">Kinase</keyword>
<gene>
    <name evidence="3" type="ORF">EV668_3205</name>
</gene>
<dbReference type="Proteomes" id="UP000295122">
    <property type="component" value="Unassembled WGS sequence"/>
</dbReference>
<dbReference type="Gene3D" id="3.10.50.30">
    <property type="entry name" value="Transcription elongation factor, GreA/GreB, C-terminal domain"/>
    <property type="match status" value="1"/>
</dbReference>
<reference evidence="3 4" key="1">
    <citation type="submission" date="2019-03" db="EMBL/GenBank/DDBJ databases">
        <title>Genomic Encyclopedia of Type Strains, Phase IV (KMG-IV): sequencing the most valuable type-strain genomes for metagenomic binning, comparative biology and taxonomic classification.</title>
        <authorList>
            <person name="Goeker M."/>
        </authorList>
    </citation>
    <scope>NUCLEOTIDE SEQUENCE [LARGE SCALE GENOMIC DNA]</scope>
    <source>
        <strain evidence="3 4">DSM 25903</strain>
    </source>
</reference>
<dbReference type="InterPro" id="IPR036953">
    <property type="entry name" value="GreA/GreB_C_sf"/>
</dbReference>
<dbReference type="InterPro" id="IPR029462">
    <property type="entry name" value="Rnk_N"/>
</dbReference>
<comment type="caution">
    <text evidence="3">The sequence shown here is derived from an EMBL/GenBank/DDBJ whole genome shotgun (WGS) entry which is preliminary data.</text>
</comment>
<proteinExistence type="predicted"/>
<feature type="domain" description="Transcription elongation factor GreA/GreB C-terminal" evidence="1">
    <location>
        <begin position="58"/>
        <end position="130"/>
    </location>
</feature>
<dbReference type="Pfam" id="PF01272">
    <property type="entry name" value="GreA_GreB"/>
    <property type="match status" value="1"/>
</dbReference>
<dbReference type="InterPro" id="IPR023459">
    <property type="entry name" value="Tscrpt_elong_fac_GreA/B_fam"/>
</dbReference>
<protein>
    <submittedName>
        <fullName evidence="3">Regulator of nucleoside diphosphate kinase</fullName>
    </submittedName>
</protein>
<evidence type="ECO:0000313" key="4">
    <source>
        <dbReference type="Proteomes" id="UP000295122"/>
    </source>
</evidence>
<dbReference type="GO" id="GO:0016301">
    <property type="term" value="F:kinase activity"/>
    <property type="evidence" value="ECO:0007669"/>
    <property type="project" value="UniProtKB-KW"/>
</dbReference>
<keyword evidence="4" id="KW-1185">Reference proteome</keyword>
<dbReference type="PANTHER" id="PTHR30437:SF5">
    <property type="entry name" value="REGULATOR OF NUCLEOSIDE DIPHOSPHATE KINASE"/>
    <property type="match status" value="1"/>
</dbReference>
<dbReference type="GO" id="GO:0070063">
    <property type="term" value="F:RNA polymerase binding"/>
    <property type="evidence" value="ECO:0007669"/>
    <property type="project" value="InterPro"/>
</dbReference>
<dbReference type="InterPro" id="IPR001437">
    <property type="entry name" value="Tscrpt_elong_fac_GreA/B_C"/>
</dbReference>
<keyword evidence="3" id="KW-0808">Transferase</keyword>